<evidence type="ECO:0000313" key="1">
    <source>
        <dbReference type="EMBL" id="KFB68985.1"/>
    </source>
</evidence>
<accession>A0A084Y2P1</accession>
<comment type="caution">
    <text evidence="1">The sequence shown here is derived from an EMBL/GenBank/DDBJ whole genome shotgun (WGS) entry which is preliminary data.</text>
</comment>
<name>A0A084Y2P1_9PROT</name>
<dbReference type="STRING" id="1457154.CAPSK01_001174"/>
<dbReference type="EMBL" id="JDSS02000018">
    <property type="protein sequence ID" value="KFB68985.1"/>
    <property type="molecule type" value="Genomic_DNA"/>
</dbReference>
<evidence type="ECO:0000313" key="2">
    <source>
        <dbReference type="Proteomes" id="UP000019812"/>
    </source>
</evidence>
<dbReference type="AlphaFoldDB" id="A0A084Y2P1"/>
<sequence>MRPIFPGKKRAAQSPNIAYEHSLHLDVPENKIGSSYEAVQAACREATANQCVLLESSLVAGVQRVHRSMPENC</sequence>
<gene>
    <name evidence="1" type="ORF">CAPSK01_001174</name>
</gene>
<dbReference type="Proteomes" id="UP000019812">
    <property type="component" value="Unassembled WGS sequence"/>
</dbReference>
<reference evidence="1 2" key="1">
    <citation type="submission" date="2014-07" db="EMBL/GenBank/DDBJ databases">
        <title>Expanding our view of genomic diversity in Candidatus Accumulibacter clades.</title>
        <authorList>
            <person name="Skennerton C.T."/>
            <person name="Barr J.J."/>
            <person name="Slater F.R."/>
            <person name="Bond P.L."/>
            <person name="Tyson G.W."/>
        </authorList>
    </citation>
    <scope>NUCLEOTIDE SEQUENCE [LARGE SCALE GENOMIC DNA]</scope>
    <source>
        <strain evidence="2">SK-01</strain>
    </source>
</reference>
<proteinExistence type="predicted"/>
<organism evidence="1 2">
    <name type="scientific">Candidatus Accumulibacter vicinus</name>
    <dbReference type="NCBI Taxonomy" id="2954382"/>
    <lineage>
        <taxon>Bacteria</taxon>
        <taxon>Pseudomonadati</taxon>
        <taxon>Pseudomonadota</taxon>
        <taxon>Betaproteobacteria</taxon>
        <taxon>Candidatus Accumulibacter</taxon>
    </lineage>
</organism>
<protein>
    <submittedName>
        <fullName evidence="1">Uncharacterized protein</fullName>
    </submittedName>
</protein>